<keyword evidence="3 8" id="KW-0238">DNA-binding</keyword>
<dbReference type="Proteomes" id="UP000579945">
    <property type="component" value="Unassembled WGS sequence"/>
</dbReference>
<dbReference type="PANTHER" id="PTHR35807:SF1">
    <property type="entry name" value="TRANSCRIPTIONAL REGULATOR REDD"/>
    <property type="match status" value="1"/>
</dbReference>
<dbReference type="GO" id="GO:0003677">
    <property type="term" value="F:DNA binding"/>
    <property type="evidence" value="ECO:0007669"/>
    <property type="project" value="UniProtKB-KW"/>
</dbReference>
<sequence>MRLEIRCLGPWEVEADGVAVKVAGVRRIGVLARLALAAGQPVPADRLLADVWERSSAVTAAKQVHIVVSKLRETFALHGRAEIIQTVPGGYRLVVEPDHVDAHAFTRLSRQARAAHAEGATATADALFRRALGLWRGPALAEVDTPWAKTEADRLEAERLSVLEDHAELRLAAGDHRAVACELAAHVRAHPLRERPAAQLMLALYRDARASEALEVYHRLRRVMVEELGIEPGAELCRLHQAVLVKDPVLDLAPAPQATPDRRVAPAELPADTRAFTARAAEIERLHADLVNAAAVTVINGPGGIGKSALAVHVAHAVARRFTDGVIYVNLHGSTAGLDPLTPIEALRHLLRSLGLDGAAVPADPEEAAARYRSLTATANLMVILDNARDVRQVRPLVPAGQGCRVLVTSRDPLATLDNARPLRLGGLDDTAAATLLARVVGSDRVEAEPRAAEEIARLCGGFPLALRIAGARLVARPDWSLSDLAVRLADATRRLDLLEYADLAVRAGIAVSHQQLREEPAGRDAARLLALLGLVDLPTHTAAATAALADWSERRAEAALEHLMDARLLETAGPGRYRFHDLVGLYAREQDVPDEERAGAVARLLDHYLATARRASALVNGGSVDASLFPAERPGEELATPAAANDWVERERDNLLAAVRQAARDADSSTAGLAHCVQWLFDRRGWFAELVEVSEEALRLAREEEDWTTQAYLLQGLGSVHQQLGRFQKCVSHLEEGLACWDRAGLPDRKAGILNDLGTSYTMMGRYDDALAALGSALAITGRTRRRDHEAYVRNNRVHVYYRQGRYEKAVGEARHALALAEEVGDTGDLGVAHDTLADAYRARGMLHEAIEAYRHAIRLQRAAGPTVGVAVSCWWLGRTLFDLGRPEEARESWRQSLEILREARLLTPAEVADHLAQPVPDTPEPIRNQL</sequence>
<dbReference type="RefSeq" id="WP_183645469.1">
    <property type="nucleotide sequence ID" value="NZ_JACIBV010000001.1"/>
</dbReference>
<dbReference type="AlphaFoldDB" id="A0A7W5Y9K6"/>
<evidence type="ECO:0000259" key="7">
    <source>
        <dbReference type="SMART" id="SM01043"/>
    </source>
</evidence>
<evidence type="ECO:0000256" key="5">
    <source>
        <dbReference type="PROSITE-ProRule" id="PRU00339"/>
    </source>
</evidence>
<dbReference type="CDD" id="cd15831">
    <property type="entry name" value="BTAD"/>
    <property type="match status" value="1"/>
</dbReference>
<dbReference type="SMART" id="SM00028">
    <property type="entry name" value="TPR"/>
    <property type="match status" value="5"/>
</dbReference>
<proteinExistence type="inferred from homology"/>
<dbReference type="Gene3D" id="3.40.50.300">
    <property type="entry name" value="P-loop containing nucleotide triphosphate hydrolases"/>
    <property type="match status" value="1"/>
</dbReference>
<dbReference type="SUPFAM" id="SSF46894">
    <property type="entry name" value="C-terminal effector domain of the bipartite response regulators"/>
    <property type="match status" value="1"/>
</dbReference>
<dbReference type="InterPro" id="IPR005158">
    <property type="entry name" value="BTAD"/>
</dbReference>
<dbReference type="PRINTS" id="PR00364">
    <property type="entry name" value="DISEASERSIST"/>
</dbReference>
<evidence type="ECO:0000256" key="3">
    <source>
        <dbReference type="ARBA" id="ARBA00023125"/>
    </source>
</evidence>
<dbReference type="InterPro" id="IPR027417">
    <property type="entry name" value="P-loop_NTPase"/>
</dbReference>
<gene>
    <name evidence="8" type="ORF">FHR33_001808</name>
</gene>
<dbReference type="Pfam" id="PF00486">
    <property type="entry name" value="Trans_reg_C"/>
    <property type="match status" value="1"/>
</dbReference>
<dbReference type="GO" id="GO:0000160">
    <property type="term" value="P:phosphorelay signal transduction system"/>
    <property type="evidence" value="ECO:0007669"/>
    <property type="project" value="InterPro"/>
</dbReference>
<comment type="similarity">
    <text evidence="1">Belongs to the AfsR/DnrI/RedD regulatory family.</text>
</comment>
<evidence type="ECO:0000313" key="8">
    <source>
        <dbReference type="EMBL" id="MBB3725948.1"/>
    </source>
</evidence>
<dbReference type="Gene3D" id="1.25.40.10">
    <property type="entry name" value="Tetratricopeptide repeat domain"/>
    <property type="match status" value="2"/>
</dbReference>
<dbReference type="InterPro" id="IPR036388">
    <property type="entry name" value="WH-like_DNA-bd_sf"/>
</dbReference>
<keyword evidence="2" id="KW-0805">Transcription regulation</keyword>
<dbReference type="SMART" id="SM00862">
    <property type="entry name" value="Trans_reg_C"/>
    <property type="match status" value="1"/>
</dbReference>
<evidence type="ECO:0000256" key="4">
    <source>
        <dbReference type="ARBA" id="ARBA00023163"/>
    </source>
</evidence>
<dbReference type="PROSITE" id="PS50005">
    <property type="entry name" value="TPR"/>
    <property type="match status" value="1"/>
</dbReference>
<dbReference type="GeneID" id="95388343"/>
<dbReference type="SMART" id="SM01043">
    <property type="entry name" value="BTAD"/>
    <property type="match status" value="1"/>
</dbReference>
<dbReference type="InterPro" id="IPR019734">
    <property type="entry name" value="TPR_rpt"/>
</dbReference>
<evidence type="ECO:0000313" key="9">
    <source>
        <dbReference type="Proteomes" id="UP000579945"/>
    </source>
</evidence>
<reference evidence="8 9" key="1">
    <citation type="submission" date="2020-08" db="EMBL/GenBank/DDBJ databases">
        <title>Sequencing the genomes of 1000 actinobacteria strains.</title>
        <authorList>
            <person name="Klenk H.-P."/>
        </authorList>
    </citation>
    <scope>NUCLEOTIDE SEQUENCE [LARGE SCALE GENOMIC DNA]</scope>
    <source>
        <strain evidence="8 9">DSM 44320</strain>
    </source>
</reference>
<evidence type="ECO:0000259" key="6">
    <source>
        <dbReference type="SMART" id="SM00862"/>
    </source>
</evidence>
<dbReference type="InterPro" id="IPR051677">
    <property type="entry name" value="AfsR-DnrI-RedD_regulator"/>
</dbReference>
<dbReference type="EMBL" id="JACIBV010000001">
    <property type="protein sequence ID" value="MBB3725948.1"/>
    <property type="molecule type" value="Genomic_DNA"/>
</dbReference>
<name>A0A7W5Y9K6_9ACTN</name>
<dbReference type="InterPro" id="IPR002182">
    <property type="entry name" value="NB-ARC"/>
</dbReference>
<evidence type="ECO:0000256" key="2">
    <source>
        <dbReference type="ARBA" id="ARBA00023015"/>
    </source>
</evidence>
<keyword evidence="9" id="KW-1185">Reference proteome</keyword>
<feature type="repeat" description="TPR" evidence="5">
    <location>
        <begin position="752"/>
        <end position="785"/>
    </location>
</feature>
<dbReference type="Pfam" id="PF13424">
    <property type="entry name" value="TPR_12"/>
    <property type="match status" value="2"/>
</dbReference>
<dbReference type="SUPFAM" id="SSF52540">
    <property type="entry name" value="P-loop containing nucleoside triphosphate hydrolases"/>
    <property type="match status" value="1"/>
</dbReference>
<organism evidence="8 9">
    <name type="scientific">Nonomuraea dietziae</name>
    <dbReference type="NCBI Taxonomy" id="65515"/>
    <lineage>
        <taxon>Bacteria</taxon>
        <taxon>Bacillati</taxon>
        <taxon>Actinomycetota</taxon>
        <taxon>Actinomycetes</taxon>
        <taxon>Streptosporangiales</taxon>
        <taxon>Streptosporangiaceae</taxon>
        <taxon>Nonomuraea</taxon>
    </lineage>
</organism>
<dbReference type="InterPro" id="IPR016032">
    <property type="entry name" value="Sig_transdc_resp-reg_C-effctor"/>
</dbReference>
<keyword evidence="5" id="KW-0802">TPR repeat</keyword>
<evidence type="ECO:0000256" key="1">
    <source>
        <dbReference type="ARBA" id="ARBA00005820"/>
    </source>
</evidence>
<dbReference type="Pfam" id="PF03704">
    <property type="entry name" value="BTAD"/>
    <property type="match status" value="1"/>
</dbReference>
<dbReference type="PANTHER" id="PTHR35807">
    <property type="entry name" value="TRANSCRIPTIONAL REGULATOR REDD-RELATED"/>
    <property type="match status" value="1"/>
</dbReference>
<comment type="caution">
    <text evidence="8">The sequence shown here is derived from an EMBL/GenBank/DDBJ whole genome shotgun (WGS) entry which is preliminary data.</text>
</comment>
<dbReference type="Pfam" id="PF00931">
    <property type="entry name" value="NB-ARC"/>
    <property type="match status" value="1"/>
</dbReference>
<dbReference type="GO" id="GO:0006355">
    <property type="term" value="P:regulation of DNA-templated transcription"/>
    <property type="evidence" value="ECO:0007669"/>
    <property type="project" value="InterPro"/>
</dbReference>
<feature type="domain" description="Bacterial transcriptional activator" evidence="7">
    <location>
        <begin position="100"/>
        <end position="244"/>
    </location>
</feature>
<accession>A0A7W5Y9K6</accession>
<dbReference type="GO" id="GO:0043531">
    <property type="term" value="F:ADP binding"/>
    <property type="evidence" value="ECO:0007669"/>
    <property type="project" value="InterPro"/>
</dbReference>
<dbReference type="InterPro" id="IPR011990">
    <property type="entry name" value="TPR-like_helical_dom_sf"/>
</dbReference>
<dbReference type="Gene3D" id="1.10.10.10">
    <property type="entry name" value="Winged helix-like DNA-binding domain superfamily/Winged helix DNA-binding domain"/>
    <property type="match status" value="1"/>
</dbReference>
<protein>
    <submittedName>
        <fullName evidence="8">DNA-binding SARP family transcriptional activator/Tfp pilus assembly protein PilF</fullName>
    </submittedName>
</protein>
<dbReference type="SUPFAM" id="SSF48452">
    <property type="entry name" value="TPR-like"/>
    <property type="match status" value="2"/>
</dbReference>
<dbReference type="InterPro" id="IPR001867">
    <property type="entry name" value="OmpR/PhoB-type_DNA-bd"/>
</dbReference>
<dbReference type="Pfam" id="PF13374">
    <property type="entry name" value="TPR_10"/>
    <property type="match status" value="1"/>
</dbReference>
<keyword evidence="4" id="KW-0804">Transcription</keyword>
<feature type="domain" description="OmpR/PhoB-type" evidence="6">
    <location>
        <begin position="17"/>
        <end position="93"/>
    </location>
</feature>